<feature type="coiled-coil region" evidence="1">
    <location>
        <begin position="122"/>
        <end position="153"/>
    </location>
</feature>
<reference evidence="2" key="1">
    <citation type="submission" date="2020-10" db="EMBL/GenBank/DDBJ databases">
        <authorList>
            <person name="Gilroy R."/>
        </authorList>
    </citation>
    <scope>NUCLEOTIDE SEQUENCE</scope>
    <source>
        <strain evidence="2">2830</strain>
    </source>
</reference>
<evidence type="ECO:0000313" key="3">
    <source>
        <dbReference type="Proteomes" id="UP000824124"/>
    </source>
</evidence>
<dbReference type="InterPro" id="IPR014198">
    <property type="entry name" value="Spore_III_AB"/>
</dbReference>
<protein>
    <submittedName>
        <fullName evidence="2">Stage III sporulation protein AB</fullName>
    </submittedName>
</protein>
<reference evidence="2" key="2">
    <citation type="journal article" date="2021" name="PeerJ">
        <title>Extensive microbial diversity within the chicken gut microbiome revealed by metagenomics and culture.</title>
        <authorList>
            <person name="Gilroy R."/>
            <person name="Ravi A."/>
            <person name="Getino M."/>
            <person name="Pursley I."/>
            <person name="Horton D.L."/>
            <person name="Alikhan N.F."/>
            <person name="Baker D."/>
            <person name="Gharbi K."/>
            <person name="Hall N."/>
            <person name="Watson M."/>
            <person name="Adriaenssens E.M."/>
            <person name="Foster-Nyarko E."/>
            <person name="Jarju S."/>
            <person name="Secka A."/>
            <person name="Antonio M."/>
            <person name="Oren A."/>
            <person name="Chaudhuri R.R."/>
            <person name="La Ragione R."/>
            <person name="Hildebrand F."/>
            <person name="Pallen M.J."/>
        </authorList>
    </citation>
    <scope>NUCLEOTIDE SEQUENCE</scope>
    <source>
        <strain evidence="2">2830</strain>
    </source>
</reference>
<dbReference type="Pfam" id="PF09548">
    <property type="entry name" value="Spore_III_AB"/>
    <property type="match status" value="1"/>
</dbReference>
<keyword evidence="1" id="KW-0175">Coiled coil</keyword>
<comment type="caution">
    <text evidence="2">The sequence shown here is derived from an EMBL/GenBank/DDBJ whole genome shotgun (WGS) entry which is preliminary data.</text>
</comment>
<dbReference type="AlphaFoldDB" id="A0A9D1HKF1"/>
<proteinExistence type="predicted"/>
<organism evidence="2 3">
    <name type="scientific">Candidatus Avidehalobacter gallistercoris</name>
    <dbReference type="NCBI Taxonomy" id="2840694"/>
    <lineage>
        <taxon>Bacteria</taxon>
        <taxon>Bacillati</taxon>
        <taxon>Bacillota</taxon>
        <taxon>Clostridia</taxon>
        <taxon>Eubacteriales</taxon>
        <taxon>Peptococcaceae</taxon>
        <taxon>Peptococcaceae incertae sedis</taxon>
        <taxon>Candidatus Avidehalobacter</taxon>
    </lineage>
</organism>
<evidence type="ECO:0000256" key="1">
    <source>
        <dbReference type="SAM" id="Coils"/>
    </source>
</evidence>
<evidence type="ECO:0000313" key="2">
    <source>
        <dbReference type="EMBL" id="HIU10729.1"/>
    </source>
</evidence>
<dbReference type="EMBL" id="DVMH01000029">
    <property type="protein sequence ID" value="HIU10729.1"/>
    <property type="molecule type" value="Genomic_DNA"/>
</dbReference>
<accession>A0A9D1HKF1</accession>
<gene>
    <name evidence="2" type="ORF">IAB00_05770</name>
</gene>
<dbReference type="Proteomes" id="UP000824124">
    <property type="component" value="Unassembled WGS sequence"/>
</dbReference>
<name>A0A9D1HKF1_9FIRM</name>
<sequence>MMGVCGAAAVLLACISVFGELRQALARRVRELESWLMAVRVLQTEITFGALPLSRLCDNITAQTEGTATAFFQELGKRLAAGENLAASWQELLEKNAAGTHLLSGDTMVLQELGAGLGASGLAQQKRLLALTEERLQALRAEAAERYQRLARLLSALGWSSGLLLICLAL</sequence>